<dbReference type="AlphaFoldDB" id="A0A8X7PN35"/>
<sequence length="191" mass="21986">MTRLEESLQRIGVLDTTVAELHRKFDSLDDRVNRIAASNEKSTESISATVHNPILEPNRGNNELGYRPKVEMPTFSGSDPFDWIANSKRYFRVMRVLARFAESFEKTPGKRLFGIQQTGSLAEYVREFQELAHQVKLAEENLIDIFFNGLKQEFKEVIKMKEPKTLPDHIEAVIKMEDSEFCRMFAATKGL</sequence>
<dbReference type="Proteomes" id="UP000886595">
    <property type="component" value="Unassembled WGS sequence"/>
</dbReference>
<evidence type="ECO:0000313" key="2">
    <source>
        <dbReference type="EMBL" id="KAG2254002.1"/>
    </source>
</evidence>
<proteinExistence type="predicted"/>
<gene>
    <name evidence="2" type="ORF">Bca52824_084138</name>
</gene>
<keyword evidence="3" id="KW-1185">Reference proteome</keyword>
<dbReference type="InterPro" id="IPR005162">
    <property type="entry name" value="Retrotrans_gag_dom"/>
</dbReference>
<comment type="caution">
    <text evidence="2">The sequence shown here is derived from an EMBL/GenBank/DDBJ whole genome shotgun (WGS) entry which is preliminary data.</text>
</comment>
<name>A0A8X7PN35_BRACI</name>
<evidence type="ECO:0000259" key="1">
    <source>
        <dbReference type="Pfam" id="PF03732"/>
    </source>
</evidence>
<feature type="domain" description="Retrotransposon gag" evidence="1">
    <location>
        <begin position="96"/>
        <end position="151"/>
    </location>
</feature>
<reference evidence="2 3" key="1">
    <citation type="submission" date="2020-02" db="EMBL/GenBank/DDBJ databases">
        <authorList>
            <person name="Ma Q."/>
            <person name="Huang Y."/>
            <person name="Song X."/>
            <person name="Pei D."/>
        </authorList>
    </citation>
    <scope>NUCLEOTIDE SEQUENCE [LARGE SCALE GENOMIC DNA]</scope>
    <source>
        <strain evidence="2">Sxm20200214</strain>
        <tissue evidence="2">Leaf</tissue>
    </source>
</reference>
<dbReference type="Pfam" id="PF03732">
    <property type="entry name" value="Retrotrans_gag"/>
    <property type="match status" value="1"/>
</dbReference>
<organism evidence="2 3">
    <name type="scientific">Brassica carinata</name>
    <name type="common">Ethiopian mustard</name>
    <name type="synonym">Abyssinian cabbage</name>
    <dbReference type="NCBI Taxonomy" id="52824"/>
    <lineage>
        <taxon>Eukaryota</taxon>
        <taxon>Viridiplantae</taxon>
        <taxon>Streptophyta</taxon>
        <taxon>Embryophyta</taxon>
        <taxon>Tracheophyta</taxon>
        <taxon>Spermatophyta</taxon>
        <taxon>Magnoliopsida</taxon>
        <taxon>eudicotyledons</taxon>
        <taxon>Gunneridae</taxon>
        <taxon>Pentapetalae</taxon>
        <taxon>rosids</taxon>
        <taxon>malvids</taxon>
        <taxon>Brassicales</taxon>
        <taxon>Brassicaceae</taxon>
        <taxon>Brassiceae</taxon>
        <taxon>Brassica</taxon>
    </lineage>
</organism>
<dbReference type="OrthoDB" id="1749511at2759"/>
<evidence type="ECO:0000313" key="3">
    <source>
        <dbReference type="Proteomes" id="UP000886595"/>
    </source>
</evidence>
<protein>
    <recommendedName>
        <fullName evidence="1">Retrotransposon gag domain-containing protein</fullName>
    </recommendedName>
</protein>
<dbReference type="EMBL" id="JAAMPC010000016">
    <property type="protein sequence ID" value="KAG2254002.1"/>
    <property type="molecule type" value="Genomic_DNA"/>
</dbReference>
<accession>A0A8X7PN35</accession>